<accession>W8VX48</accession>
<dbReference type="KEGG" id="nmf:NMS_1293"/>
<dbReference type="EMBL" id="AP014548">
    <property type="protein sequence ID" value="BAO55302.1"/>
    <property type="molecule type" value="Genomic_DNA"/>
</dbReference>
<protein>
    <submittedName>
        <fullName evidence="1">Uncharacterized protein</fullName>
    </submittedName>
</protein>
<keyword evidence="2" id="KW-1185">Reference proteome</keyword>
<evidence type="ECO:0000313" key="1">
    <source>
        <dbReference type="EMBL" id="BAO55302.1"/>
    </source>
</evidence>
<dbReference type="HOGENOM" id="CLU_3330837_0_0_10"/>
<dbReference type="AlphaFoldDB" id="W8VX48"/>
<dbReference type="Proteomes" id="UP000031760">
    <property type="component" value="Chromosome"/>
</dbReference>
<gene>
    <name evidence="1" type="ORF">NMS_1293</name>
</gene>
<proteinExistence type="predicted"/>
<reference evidence="1 2" key="1">
    <citation type="journal article" date="2014" name="Proc. Natl. Acad. Sci. U.S.A.">
        <title>Functional characterization of flavobacteria rhodopsins reveals a unique class of light-driven chloride pump in bacteria.</title>
        <authorList>
            <person name="Yoshizawa S."/>
            <person name="Kumagai Y."/>
            <person name="Kim H."/>
            <person name="Ogura Y."/>
            <person name="Hayashi T."/>
            <person name="Iwasaki W."/>
            <person name="DeLong E.F."/>
            <person name="Kogure K."/>
        </authorList>
    </citation>
    <scope>NUCLEOTIDE SEQUENCE [LARGE SCALE GENOMIC DNA]</scope>
    <source>
        <strain evidence="1 2">S1-08</strain>
    </source>
</reference>
<dbReference type="STRING" id="1454201.NMS_1293"/>
<sequence length="38" mass="4429">MLLSSLSRKRNINHHFKRKGSIATRLISFSFINQPSNE</sequence>
<evidence type="ECO:0000313" key="2">
    <source>
        <dbReference type="Proteomes" id="UP000031760"/>
    </source>
</evidence>
<name>W8VX48_9FLAO</name>
<organism evidence="1 2">
    <name type="scientific">Nonlabens marinus S1-08</name>
    <dbReference type="NCBI Taxonomy" id="1454201"/>
    <lineage>
        <taxon>Bacteria</taxon>
        <taxon>Pseudomonadati</taxon>
        <taxon>Bacteroidota</taxon>
        <taxon>Flavobacteriia</taxon>
        <taxon>Flavobacteriales</taxon>
        <taxon>Flavobacteriaceae</taxon>
        <taxon>Nonlabens</taxon>
    </lineage>
</organism>